<reference evidence="2" key="1">
    <citation type="journal article" date="2012" name="Am. J. Trop. Med. Hyg.">
        <title>An insight into the sialotranscriptome of Triatoma matogrossensis, a kissing bug associated with fogo selvagem in South America.</title>
        <authorList>
            <person name="Assumpcao T.C."/>
            <person name="Eaton D.P."/>
            <person name="Pham V.M."/>
            <person name="Francischetti I.M."/>
            <person name="Aoki V."/>
            <person name="Hans-Filho G."/>
            <person name="Rivitti E.A."/>
            <person name="Valenzuela J.G."/>
            <person name="Diaz L.A."/>
            <person name="Ribeiro J.M."/>
        </authorList>
    </citation>
    <scope>NUCLEOTIDE SEQUENCE</scope>
    <source>
        <tissue evidence="2">Salivary gland</tissue>
    </source>
</reference>
<feature type="signal peptide" evidence="1">
    <location>
        <begin position="1"/>
        <end position="19"/>
    </location>
</feature>
<evidence type="ECO:0000313" key="2">
    <source>
        <dbReference type="EMBL" id="ADN29792.1"/>
    </source>
</evidence>
<keyword evidence="1" id="KW-0732">Signal</keyword>
<name>E2J774_9HEMI</name>
<dbReference type="EMBL" id="HP429292">
    <property type="protein sequence ID" value="ADN29792.1"/>
    <property type="molecule type" value="mRNA"/>
</dbReference>
<dbReference type="AlphaFoldDB" id="E2J774"/>
<proteinExistence type="evidence at transcript level"/>
<accession>E2J774</accession>
<sequence>MSKLWLLLLLVAAFQFARSYPAVDEYEDEPTNDEAGVSIGDPDEERFKLKPGKVLGKIAGKAKKAFKKVGTAAKAAMKKGATLLKNMGVKISPLQCVENSCQSCITFKIPSENSFCLSVTYLKTNVASYLVVAGKMNQSPKFEEKIKLGDMPRCLNLGGFLGKVCIKGIEGHAKSSSGQANINICLGVLAEKFGVGGKFCAIYANKKLQVKVSPQTFAGTTSDDGDIVKLDDNGEDATTLDAEEI</sequence>
<organism evidence="2">
    <name type="scientific">Triatoma matogrossensis</name>
    <dbReference type="NCBI Taxonomy" id="162370"/>
    <lineage>
        <taxon>Eukaryota</taxon>
        <taxon>Metazoa</taxon>
        <taxon>Ecdysozoa</taxon>
        <taxon>Arthropoda</taxon>
        <taxon>Hexapoda</taxon>
        <taxon>Insecta</taxon>
        <taxon>Pterygota</taxon>
        <taxon>Neoptera</taxon>
        <taxon>Paraneoptera</taxon>
        <taxon>Hemiptera</taxon>
        <taxon>Heteroptera</taxon>
        <taxon>Panheteroptera</taxon>
        <taxon>Cimicomorpha</taxon>
        <taxon>Reduviidae</taxon>
        <taxon>Triatominae</taxon>
        <taxon>Triatoma</taxon>
    </lineage>
</organism>
<feature type="chain" id="PRO_5003159857" evidence="1">
    <location>
        <begin position="20"/>
        <end position="245"/>
    </location>
</feature>
<evidence type="ECO:0000256" key="1">
    <source>
        <dbReference type="SAM" id="SignalP"/>
    </source>
</evidence>
<protein>
    <submittedName>
        <fullName evidence="2">Trialysin</fullName>
    </submittedName>
</protein>